<dbReference type="Pfam" id="PF02238">
    <property type="entry name" value="COX7a"/>
    <property type="match status" value="1"/>
</dbReference>
<comment type="caution">
    <text evidence="6">The sequence shown here is derived from an EMBL/GenBank/DDBJ whole genome shotgun (WGS) entry which is preliminary data.</text>
</comment>
<keyword evidence="2" id="KW-0999">Mitochondrion inner membrane</keyword>
<feature type="transmembrane region" description="Helical" evidence="5">
    <location>
        <begin position="85"/>
        <end position="106"/>
    </location>
</feature>
<accession>A0A2N3NGQ1</accession>
<name>A0A2N3NGQ1_9PEZI</name>
<dbReference type="Proteomes" id="UP000233524">
    <property type="component" value="Unassembled WGS sequence"/>
</dbReference>
<comment type="subcellular location">
    <subcellularLocation>
        <location evidence="1">Mitochondrion inner membrane</location>
    </subcellularLocation>
</comment>
<evidence type="ECO:0000256" key="3">
    <source>
        <dbReference type="ARBA" id="ARBA00023128"/>
    </source>
</evidence>
<evidence type="ECO:0000256" key="2">
    <source>
        <dbReference type="ARBA" id="ARBA00022792"/>
    </source>
</evidence>
<dbReference type="InParanoid" id="A0A2N3NGQ1"/>
<keyword evidence="4 5" id="KW-0472">Membrane</keyword>
<organism evidence="6 7">
    <name type="scientific">Lomentospora prolificans</name>
    <dbReference type="NCBI Taxonomy" id="41688"/>
    <lineage>
        <taxon>Eukaryota</taxon>
        <taxon>Fungi</taxon>
        <taxon>Dikarya</taxon>
        <taxon>Ascomycota</taxon>
        <taxon>Pezizomycotina</taxon>
        <taxon>Sordariomycetes</taxon>
        <taxon>Hypocreomycetidae</taxon>
        <taxon>Microascales</taxon>
        <taxon>Microascaceae</taxon>
        <taxon>Lomentospora</taxon>
    </lineage>
</organism>
<keyword evidence="7" id="KW-1185">Reference proteome</keyword>
<keyword evidence="5" id="KW-1133">Transmembrane helix</keyword>
<gene>
    <name evidence="6" type="ORF">jhhlp_001790</name>
</gene>
<sequence length="119" mass="13670">MSLRGFGPRLLEDRFTVRGSAQALTTFCPYSFVNRKNNVPELQRMYQAAYAQHTRIWKIVSQFPPSSQPSRPGIRASCDNPRSRWYMTPFLFVLWGTFGASVYAMGRKAAGYNTWFSSK</sequence>
<evidence type="ECO:0000313" key="6">
    <source>
        <dbReference type="EMBL" id="PKS11639.1"/>
    </source>
</evidence>
<evidence type="ECO:0000256" key="4">
    <source>
        <dbReference type="ARBA" id="ARBA00023136"/>
    </source>
</evidence>
<proteinExistence type="predicted"/>
<protein>
    <submittedName>
        <fullName evidence="6">Uncharacterized protein</fullName>
    </submittedName>
</protein>
<dbReference type="EMBL" id="NLAX01000006">
    <property type="protein sequence ID" value="PKS11639.1"/>
    <property type="molecule type" value="Genomic_DNA"/>
</dbReference>
<dbReference type="VEuPathDB" id="FungiDB:jhhlp_001790"/>
<evidence type="ECO:0000256" key="1">
    <source>
        <dbReference type="ARBA" id="ARBA00004273"/>
    </source>
</evidence>
<dbReference type="STRING" id="41688.A0A2N3NGQ1"/>
<dbReference type="OrthoDB" id="5511599at2759"/>
<keyword evidence="3" id="KW-0496">Mitochondrion</keyword>
<dbReference type="AlphaFoldDB" id="A0A2N3NGQ1"/>
<evidence type="ECO:0000313" key="7">
    <source>
        <dbReference type="Proteomes" id="UP000233524"/>
    </source>
</evidence>
<keyword evidence="5" id="KW-0812">Transmembrane</keyword>
<evidence type="ECO:0000256" key="5">
    <source>
        <dbReference type="SAM" id="Phobius"/>
    </source>
</evidence>
<dbReference type="InterPro" id="IPR039297">
    <property type="entry name" value="COX7a"/>
</dbReference>
<reference evidence="6 7" key="1">
    <citation type="journal article" date="2017" name="G3 (Bethesda)">
        <title>First Draft Genome Sequence of the Pathogenic Fungus Lomentospora prolificans (Formerly Scedosporium prolificans).</title>
        <authorList>
            <person name="Luo R."/>
            <person name="Zimin A."/>
            <person name="Workman R."/>
            <person name="Fan Y."/>
            <person name="Pertea G."/>
            <person name="Grossman N."/>
            <person name="Wear M.P."/>
            <person name="Jia B."/>
            <person name="Miller H."/>
            <person name="Casadevall A."/>
            <person name="Timp W."/>
            <person name="Zhang S.X."/>
            <person name="Salzberg S.L."/>
        </authorList>
    </citation>
    <scope>NUCLEOTIDE SEQUENCE [LARGE SCALE GENOMIC DNA]</scope>
    <source>
        <strain evidence="6 7">JHH-5317</strain>
    </source>
</reference>
<dbReference type="GO" id="GO:0005743">
    <property type="term" value="C:mitochondrial inner membrane"/>
    <property type="evidence" value="ECO:0007669"/>
    <property type="project" value="UniProtKB-SubCell"/>
</dbReference>